<comment type="subcellular location">
    <subcellularLocation>
        <location evidence="2">Nucleus</location>
    </subcellularLocation>
</comment>
<protein>
    <recommendedName>
        <fullName evidence="2">Type 1 phosphatases regulator</fullName>
    </recommendedName>
</protein>
<evidence type="ECO:0000256" key="3">
    <source>
        <dbReference type="SAM" id="MobiDB-lite"/>
    </source>
</evidence>
<dbReference type="PANTHER" id="PTHR20835">
    <property type="entry name" value="E3 UBIQUITIN-PROTEIN LIGASE PPP1R11-RELATED"/>
    <property type="match status" value="1"/>
</dbReference>
<keyword evidence="5" id="KW-1185">Reference proteome</keyword>
<feature type="region of interest" description="Disordered" evidence="3">
    <location>
        <begin position="92"/>
        <end position="165"/>
    </location>
</feature>
<accession>A0A9P6NHH1</accession>
<sequence length="165" mass="18027">MATSSHPQRQAEFTTSNTEPNHGTRTMTLTMENQDQGTPDASSSQPSLLVLRARPLEPINARQPKVQWGENVIDNEGLGRKKSKVCCIYKKPKAFDESSDESDDDSGSECCRHSPPSTSQTPTTNPTPRNHSHSPEPRPSTHPPTALTPNAYEVEPINPKGKGKA</sequence>
<dbReference type="EMBL" id="MU167299">
    <property type="protein sequence ID" value="KAG0144272.1"/>
    <property type="molecule type" value="Genomic_DNA"/>
</dbReference>
<organism evidence="4 5">
    <name type="scientific">Cronartium quercuum f. sp. fusiforme G11</name>
    <dbReference type="NCBI Taxonomy" id="708437"/>
    <lineage>
        <taxon>Eukaryota</taxon>
        <taxon>Fungi</taxon>
        <taxon>Dikarya</taxon>
        <taxon>Basidiomycota</taxon>
        <taxon>Pucciniomycotina</taxon>
        <taxon>Pucciniomycetes</taxon>
        <taxon>Pucciniales</taxon>
        <taxon>Coleosporiaceae</taxon>
        <taxon>Cronartium</taxon>
    </lineage>
</organism>
<evidence type="ECO:0000256" key="2">
    <source>
        <dbReference type="RuleBase" id="RU367162"/>
    </source>
</evidence>
<feature type="region of interest" description="Disordered" evidence="3">
    <location>
        <begin position="1"/>
        <end position="76"/>
    </location>
</feature>
<dbReference type="GO" id="GO:0008157">
    <property type="term" value="F:protein phosphatase 1 binding"/>
    <property type="evidence" value="ECO:0007669"/>
    <property type="project" value="TreeGrafter"/>
</dbReference>
<dbReference type="InterPro" id="IPR011107">
    <property type="entry name" value="PPI_Ypi1"/>
</dbReference>
<reference evidence="4" key="1">
    <citation type="submission" date="2013-11" db="EMBL/GenBank/DDBJ databases">
        <title>Genome sequence of the fusiform rust pathogen reveals effectors for host alternation and coevolution with pine.</title>
        <authorList>
            <consortium name="DOE Joint Genome Institute"/>
            <person name="Smith K."/>
            <person name="Pendleton A."/>
            <person name="Kubisiak T."/>
            <person name="Anderson C."/>
            <person name="Salamov A."/>
            <person name="Aerts A."/>
            <person name="Riley R."/>
            <person name="Clum A."/>
            <person name="Lindquist E."/>
            <person name="Ence D."/>
            <person name="Campbell M."/>
            <person name="Kronenberg Z."/>
            <person name="Feau N."/>
            <person name="Dhillon B."/>
            <person name="Hamelin R."/>
            <person name="Burleigh J."/>
            <person name="Smith J."/>
            <person name="Yandell M."/>
            <person name="Nelson C."/>
            <person name="Grigoriev I."/>
            <person name="Davis J."/>
        </authorList>
    </citation>
    <scope>NUCLEOTIDE SEQUENCE</scope>
    <source>
        <strain evidence="4">G11</strain>
    </source>
</reference>
<name>A0A9P6NHH1_9BASI</name>
<feature type="compositionally biased region" description="Low complexity" evidence="3">
    <location>
        <begin position="114"/>
        <end position="128"/>
    </location>
</feature>
<feature type="compositionally biased region" description="Acidic residues" evidence="3">
    <location>
        <begin position="97"/>
        <end position="107"/>
    </location>
</feature>
<keyword evidence="2" id="KW-0539">Nucleus</keyword>
<gene>
    <name evidence="4" type="ORF">CROQUDRAFT_134482</name>
</gene>
<dbReference type="PANTHER" id="PTHR20835:SF0">
    <property type="entry name" value="E3 UBIQUITIN-PROTEIN LIGASE PPP1R11"/>
    <property type="match status" value="1"/>
</dbReference>
<evidence type="ECO:0000313" key="5">
    <source>
        <dbReference type="Proteomes" id="UP000886653"/>
    </source>
</evidence>
<feature type="compositionally biased region" description="Polar residues" evidence="3">
    <location>
        <begin position="1"/>
        <end position="47"/>
    </location>
</feature>
<dbReference type="OrthoDB" id="307488at2759"/>
<evidence type="ECO:0000256" key="1">
    <source>
        <dbReference type="ARBA" id="ARBA00005605"/>
    </source>
</evidence>
<comment type="caution">
    <text evidence="4">The sequence shown here is derived from an EMBL/GenBank/DDBJ whole genome shotgun (WGS) entry which is preliminary data.</text>
</comment>
<dbReference type="GO" id="GO:0004865">
    <property type="term" value="F:protein serine/threonine phosphatase inhibitor activity"/>
    <property type="evidence" value="ECO:0007669"/>
    <property type="project" value="UniProtKB-UniRule"/>
</dbReference>
<comment type="similarity">
    <text evidence="1 2">Belongs to the YPI1 family.</text>
</comment>
<dbReference type="GO" id="GO:0005634">
    <property type="term" value="C:nucleus"/>
    <property type="evidence" value="ECO:0007669"/>
    <property type="project" value="UniProtKB-SubCell"/>
</dbReference>
<proteinExistence type="inferred from homology"/>
<dbReference type="Proteomes" id="UP000886653">
    <property type="component" value="Unassembled WGS sequence"/>
</dbReference>
<comment type="function">
    <text evidence="2">Regulator of type 1 phosphatases which maintains protein phosphatase activity under strict control.</text>
</comment>
<dbReference type="Pfam" id="PF07491">
    <property type="entry name" value="PPI_Ypi1"/>
    <property type="match status" value="1"/>
</dbReference>
<dbReference type="AlphaFoldDB" id="A0A9P6NHH1"/>
<evidence type="ECO:0000313" key="4">
    <source>
        <dbReference type="EMBL" id="KAG0144272.1"/>
    </source>
</evidence>